<dbReference type="PANTHER" id="PTHR48083:SF37">
    <property type="entry name" value="DEHYDROGENASE, PUTATIVE-RELATED"/>
    <property type="match status" value="1"/>
</dbReference>
<keyword evidence="5" id="KW-0560">Oxidoreductase</keyword>
<dbReference type="GO" id="GO:0005737">
    <property type="term" value="C:cytoplasm"/>
    <property type="evidence" value="ECO:0007669"/>
    <property type="project" value="TreeGrafter"/>
</dbReference>
<dbReference type="Gene3D" id="2.40.110.10">
    <property type="entry name" value="Butyryl-CoA Dehydrogenase, subunit A, domain 2"/>
    <property type="match status" value="1"/>
</dbReference>
<dbReference type="GO" id="GO:0033539">
    <property type="term" value="P:fatty acid beta-oxidation using acyl-CoA dehydrogenase"/>
    <property type="evidence" value="ECO:0007669"/>
    <property type="project" value="TreeGrafter"/>
</dbReference>
<dbReference type="PIRSF" id="PIRSF016578">
    <property type="entry name" value="HsaA"/>
    <property type="match status" value="1"/>
</dbReference>
<organism evidence="7 8">
    <name type="scientific">Mucilaginibacter galii</name>
    <dbReference type="NCBI Taxonomy" id="2005073"/>
    <lineage>
        <taxon>Bacteria</taxon>
        <taxon>Pseudomonadati</taxon>
        <taxon>Bacteroidota</taxon>
        <taxon>Sphingobacteriia</taxon>
        <taxon>Sphingobacteriales</taxon>
        <taxon>Sphingobacteriaceae</taxon>
        <taxon>Mucilaginibacter</taxon>
    </lineage>
</organism>
<dbReference type="Gene3D" id="1.20.140.10">
    <property type="entry name" value="Butyryl-CoA Dehydrogenase, subunit A, domain 3"/>
    <property type="match status" value="1"/>
</dbReference>
<keyword evidence="8" id="KW-1185">Reference proteome</keyword>
<comment type="similarity">
    <text evidence="2">Belongs to the acyl-CoA dehydrogenase family.</text>
</comment>
<dbReference type="InterPro" id="IPR050741">
    <property type="entry name" value="Acyl-CoA_dehydrogenase"/>
</dbReference>
<protein>
    <recommendedName>
        <fullName evidence="6">Acyl-CoA dehydrogenase/oxidase C-terminal domain-containing protein</fullName>
    </recommendedName>
</protein>
<dbReference type="PANTHER" id="PTHR48083">
    <property type="entry name" value="MEDIUM-CHAIN SPECIFIC ACYL-COA DEHYDROGENASE, MITOCHONDRIAL-RELATED"/>
    <property type="match status" value="1"/>
</dbReference>
<dbReference type="Pfam" id="PF00441">
    <property type="entry name" value="Acyl-CoA_dh_1"/>
    <property type="match status" value="1"/>
</dbReference>
<dbReference type="InterPro" id="IPR009100">
    <property type="entry name" value="AcylCoA_DH/oxidase_NM_dom_sf"/>
</dbReference>
<evidence type="ECO:0000256" key="5">
    <source>
        <dbReference type="ARBA" id="ARBA00023002"/>
    </source>
</evidence>
<dbReference type="GO" id="GO:0003995">
    <property type="term" value="F:acyl-CoA dehydrogenase activity"/>
    <property type="evidence" value="ECO:0007669"/>
    <property type="project" value="TreeGrafter"/>
</dbReference>
<gene>
    <name evidence="7" type="ORF">GCM10011425_19620</name>
</gene>
<dbReference type="InterPro" id="IPR009075">
    <property type="entry name" value="AcylCo_DH/oxidase_C"/>
</dbReference>
<comment type="cofactor">
    <cofactor evidence="1">
        <name>FAD</name>
        <dbReference type="ChEBI" id="CHEBI:57692"/>
    </cofactor>
</comment>
<evidence type="ECO:0000256" key="3">
    <source>
        <dbReference type="ARBA" id="ARBA00022630"/>
    </source>
</evidence>
<keyword evidence="4" id="KW-0274">FAD</keyword>
<dbReference type="EMBL" id="BMDO01000004">
    <property type="protein sequence ID" value="GGI50750.1"/>
    <property type="molecule type" value="Genomic_DNA"/>
</dbReference>
<comment type="caution">
    <text evidence="7">The sequence shown here is derived from an EMBL/GenBank/DDBJ whole genome shotgun (WGS) entry which is preliminary data.</text>
</comment>
<evidence type="ECO:0000256" key="2">
    <source>
        <dbReference type="ARBA" id="ARBA00009347"/>
    </source>
</evidence>
<evidence type="ECO:0000313" key="7">
    <source>
        <dbReference type="EMBL" id="GGI50750.1"/>
    </source>
</evidence>
<feature type="domain" description="Acyl-CoA dehydrogenase/oxidase C-terminal" evidence="6">
    <location>
        <begin position="232"/>
        <end position="352"/>
    </location>
</feature>
<keyword evidence="3" id="KW-0285">Flavoprotein</keyword>
<dbReference type="SUPFAM" id="SSF56645">
    <property type="entry name" value="Acyl-CoA dehydrogenase NM domain-like"/>
    <property type="match status" value="1"/>
</dbReference>
<sequence length="380" mass="42187">MIPNIKLSKSSFTDSQELKDCLQLIADHASLIDDSQLAPIEEFKWLAECGALKVVLPGQELDFNRPNSAALLDLLKRVGAANLSVGRIYEGHINALYLVHLYATPEQKKQWYDAVTRDNALFGVWNTQNQNGIVYESDEHNLVLKGAKTFCSGAAIVTHALITGNISSAHRNGWQMIIVDMRNIADERIDRNTWQTLGMKASGSFTTDFSGYQVTENELLGEPGDYFGQPHFNGGAIRFAAVQLGGAEAIVKYTLNYLRSMDRTEDPMQKTRLASMITDITTGDLWIKQAGKNFDEWSADAAKSDGLIAFANMTRTVIEEIGIRVMNESNRSVGARGLMAASPLERLNRDLTFYLRQPAPDATRLAIADYFINHNHLPDA</sequence>
<dbReference type="AlphaFoldDB" id="A0A917N1B3"/>
<dbReference type="InterPro" id="IPR037069">
    <property type="entry name" value="AcylCoA_DH/ox_N_sf"/>
</dbReference>
<dbReference type="Gene3D" id="1.10.540.10">
    <property type="entry name" value="Acyl-CoA dehydrogenase/oxidase, N-terminal domain"/>
    <property type="match status" value="1"/>
</dbReference>
<evidence type="ECO:0000259" key="6">
    <source>
        <dbReference type="Pfam" id="PF00441"/>
    </source>
</evidence>
<reference evidence="7" key="2">
    <citation type="submission" date="2020-09" db="EMBL/GenBank/DDBJ databases">
        <authorList>
            <person name="Sun Q."/>
            <person name="Sedlacek I."/>
        </authorList>
    </citation>
    <scope>NUCLEOTIDE SEQUENCE</scope>
    <source>
        <strain evidence="7">CCM 8711</strain>
    </source>
</reference>
<evidence type="ECO:0000313" key="8">
    <source>
        <dbReference type="Proteomes" id="UP000662074"/>
    </source>
</evidence>
<dbReference type="InterPro" id="IPR036250">
    <property type="entry name" value="AcylCo_DH-like_C"/>
</dbReference>
<dbReference type="GO" id="GO:0050660">
    <property type="term" value="F:flavin adenine dinucleotide binding"/>
    <property type="evidence" value="ECO:0007669"/>
    <property type="project" value="InterPro"/>
</dbReference>
<proteinExistence type="inferred from homology"/>
<name>A0A917N1B3_9SPHI</name>
<dbReference type="InterPro" id="IPR046373">
    <property type="entry name" value="Acyl-CoA_Oxase/DH_mid-dom_sf"/>
</dbReference>
<evidence type="ECO:0000256" key="4">
    <source>
        <dbReference type="ARBA" id="ARBA00022827"/>
    </source>
</evidence>
<reference evidence="7" key="1">
    <citation type="journal article" date="2014" name="Int. J. Syst. Evol. Microbiol.">
        <title>Complete genome sequence of Corynebacterium casei LMG S-19264T (=DSM 44701T), isolated from a smear-ripened cheese.</title>
        <authorList>
            <consortium name="US DOE Joint Genome Institute (JGI-PGF)"/>
            <person name="Walter F."/>
            <person name="Albersmeier A."/>
            <person name="Kalinowski J."/>
            <person name="Ruckert C."/>
        </authorList>
    </citation>
    <scope>NUCLEOTIDE SEQUENCE</scope>
    <source>
        <strain evidence="7">CCM 8711</strain>
    </source>
</reference>
<evidence type="ECO:0000256" key="1">
    <source>
        <dbReference type="ARBA" id="ARBA00001974"/>
    </source>
</evidence>
<accession>A0A917N1B3</accession>
<dbReference type="SUPFAM" id="SSF47203">
    <property type="entry name" value="Acyl-CoA dehydrogenase C-terminal domain-like"/>
    <property type="match status" value="1"/>
</dbReference>
<dbReference type="Proteomes" id="UP000662074">
    <property type="component" value="Unassembled WGS sequence"/>
</dbReference>